<evidence type="ECO:0000313" key="2">
    <source>
        <dbReference type="EMBL" id="KAK2116257.1"/>
    </source>
</evidence>
<evidence type="ECO:0000256" key="1">
    <source>
        <dbReference type="SAM" id="MobiDB-lite"/>
    </source>
</evidence>
<dbReference type="EMBL" id="JASSZA010000003">
    <property type="protein sequence ID" value="KAK2116257.1"/>
    <property type="molecule type" value="Genomic_DNA"/>
</dbReference>
<accession>A0ABQ9W7A1</accession>
<keyword evidence="3" id="KW-1185">Reference proteome</keyword>
<protein>
    <submittedName>
        <fullName evidence="2">Inositol polyphosphate 4-phosphatase type II</fullName>
    </submittedName>
</protein>
<feature type="region of interest" description="Disordered" evidence="1">
    <location>
        <begin position="24"/>
        <end position="52"/>
    </location>
</feature>
<organism evidence="2 3">
    <name type="scientific">Saguinus oedipus</name>
    <name type="common">Cotton-top tamarin</name>
    <name type="synonym">Oedipomidas oedipus</name>
    <dbReference type="NCBI Taxonomy" id="9490"/>
    <lineage>
        <taxon>Eukaryota</taxon>
        <taxon>Metazoa</taxon>
        <taxon>Chordata</taxon>
        <taxon>Craniata</taxon>
        <taxon>Vertebrata</taxon>
        <taxon>Euteleostomi</taxon>
        <taxon>Mammalia</taxon>
        <taxon>Eutheria</taxon>
        <taxon>Euarchontoglires</taxon>
        <taxon>Primates</taxon>
        <taxon>Haplorrhini</taxon>
        <taxon>Platyrrhini</taxon>
        <taxon>Cebidae</taxon>
        <taxon>Callitrichinae</taxon>
        <taxon>Saguinus</taxon>
    </lineage>
</organism>
<feature type="non-terminal residue" evidence="2">
    <location>
        <position position="1"/>
    </location>
</feature>
<name>A0ABQ9W7A1_SAGOE</name>
<evidence type="ECO:0000313" key="3">
    <source>
        <dbReference type="Proteomes" id="UP001266305"/>
    </source>
</evidence>
<comment type="caution">
    <text evidence="2">The sequence shown here is derived from an EMBL/GenBank/DDBJ whole genome shotgun (WGS) entry which is preliminary data.</text>
</comment>
<sequence length="52" mass="5477">DRVWANVGKSLNCIIAMVDKLIERDGGSEGSGGNNDGEKEPSLADAIPSHPR</sequence>
<dbReference type="Proteomes" id="UP001266305">
    <property type="component" value="Unassembled WGS sequence"/>
</dbReference>
<reference evidence="2 3" key="1">
    <citation type="submission" date="2023-05" db="EMBL/GenBank/DDBJ databases">
        <title>B98-5 Cell Line De Novo Hybrid Assembly: An Optical Mapping Approach.</title>
        <authorList>
            <person name="Kananen K."/>
            <person name="Auerbach J.A."/>
            <person name="Kautto E."/>
            <person name="Blachly J.S."/>
        </authorList>
    </citation>
    <scope>NUCLEOTIDE SEQUENCE [LARGE SCALE GENOMIC DNA]</scope>
    <source>
        <strain evidence="2">B95-8</strain>
        <tissue evidence="2">Cell line</tissue>
    </source>
</reference>
<feature type="non-terminal residue" evidence="2">
    <location>
        <position position="52"/>
    </location>
</feature>
<proteinExistence type="predicted"/>
<gene>
    <name evidence="2" type="primary">INPP4B_3</name>
    <name evidence="2" type="ORF">P7K49_006883</name>
</gene>